<dbReference type="PANTHER" id="PTHR13271:SF147">
    <property type="entry name" value="PROTEIN-LYSINE N-METHYLTRANSFERASE EFM1-RELATED"/>
    <property type="match status" value="1"/>
</dbReference>
<dbReference type="EMBL" id="AYKW01000045">
    <property type="protein sequence ID" value="PIL26079.1"/>
    <property type="molecule type" value="Genomic_DNA"/>
</dbReference>
<organism evidence="1 2">
    <name type="scientific">Ganoderma sinense ZZ0214-1</name>
    <dbReference type="NCBI Taxonomy" id="1077348"/>
    <lineage>
        <taxon>Eukaryota</taxon>
        <taxon>Fungi</taxon>
        <taxon>Dikarya</taxon>
        <taxon>Basidiomycota</taxon>
        <taxon>Agaricomycotina</taxon>
        <taxon>Agaricomycetes</taxon>
        <taxon>Polyporales</taxon>
        <taxon>Polyporaceae</taxon>
        <taxon>Ganoderma</taxon>
    </lineage>
</organism>
<dbReference type="GO" id="GO:0005634">
    <property type="term" value="C:nucleus"/>
    <property type="evidence" value="ECO:0007669"/>
    <property type="project" value="TreeGrafter"/>
</dbReference>
<evidence type="ECO:0000313" key="2">
    <source>
        <dbReference type="Proteomes" id="UP000230002"/>
    </source>
</evidence>
<dbReference type="InterPro" id="IPR050600">
    <property type="entry name" value="SETD3_SETD6_MTase"/>
</dbReference>
<sequence>MSRSEHASVVEFKSWLVQNGGRIHPEVHFEPGLAGFNVVARNDISANQSIVSIPFSLAITPEVARQALKELLGHEQPSLNERQLECTYMVLHWIVRPLNSDVLKHDPYLITLPSPDKLRTPLHFTDLELAAFRGSNLFGATLDRKRQWEAEWQQCREAVASANADWGTEFTWERYLSAATYLSSRAFPSTVLSETPSLVTTDTSYPVLLPGIDALNHARAHPVSWVVSAPSAPQTPSSSPPAPEPSISLVIHTATSHGAELLNNYGPKPNAELILGYGFSLPDNPDDTIVLKIGGPSTAASSSSSSMGWEVGRNARGAEPVWEAVLSAVRAQNAEDGEDGVEEEGDAAVEDELCAADMLAEMAQGLHGRLPPFPSDSEASAAIRPEVLRMLEHYLEGQRDILQNLVAFAQEKEAGALQRAKELGLDVVEEEEEEQP</sequence>
<dbReference type="STRING" id="1077348.A0A2G8RX33"/>
<reference evidence="1 2" key="1">
    <citation type="journal article" date="2015" name="Sci. Rep.">
        <title>Chromosome-level genome map provides insights into diverse defense mechanisms in the medicinal fungus Ganoderma sinense.</title>
        <authorList>
            <person name="Zhu Y."/>
            <person name="Xu J."/>
            <person name="Sun C."/>
            <person name="Zhou S."/>
            <person name="Xu H."/>
            <person name="Nelson D.R."/>
            <person name="Qian J."/>
            <person name="Song J."/>
            <person name="Luo H."/>
            <person name="Xiang L."/>
            <person name="Li Y."/>
            <person name="Xu Z."/>
            <person name="Ji A."/>
            <person name="Wang L."/>
            <person name="Lu S."/>
            <person name="Hayward A."/>
            <person name="Sun W."/>
            <person name="Li X."/>
            <person name="Schwartz D.C."/>
            <person name="Wang Y."/>
            <person name="Chen S."/>
        </authorList>
    </citation>
    <scope>NUCLEOTIDE SEQUENCE [LARGE SCALE GENOMIC DNA]</scope>
    <source>
        <strain evidence="1 2">ZZ0214-1</strain>
    </source>
</reference>
<name>A0A2G8RX33_9APHY</name>
<comment type="caution">
    <text evidence="1">The sequence shown here is derived from an EMBL/GenBank/DDBJ whole genome shotgun (WGS) entry which is preliminary data.</text>
</comment>
<dbReference type="InterPro" id="IPR044432">
    <property type="entry name" value="Set10/Efm1_SET"/>
</dbReference>
<keyword evidence="2" id="KW-1185">Reference proteome</keyword>
<dbReference type="Gene3D" id="3.90.1410.10">
    <property type="entry name" value="set domain protein methyltransferase, domain 1"/>
    <property type="match status" value="1"/>
</dbReference>
<protein>
    <recommendedName>
        <fullName evidence="3">SET domain-containing protein</fullName>
    </recommendedName>
</protein>
<dbReference type="AlphaFoldDB" id="A0A2G8RX33"/>
<dbReference type="GO" id="GO:0016279">
    <property type="term" value="F:protein-lysine N-methyltransferase activity"/>
    <property type="evidence" value="ECO:0007669"/>
    <property type="project" value="InterPro"/>
</dbReference>
<evidence type="ECO:0000313" key="1">
    <source>
        <dbReference type="EMBL" id="PIL26079.1"/>
    </source>
</evidence>
<dbReference type="Proteomes" id="UP000230002">
    <property type="component" value="Unassembled WGS sequence"/>
</dbReference>
<dbReference type="SUPFAM" id="SSF82199">
    <property type="entry name" value="SET domain"/>
    <property type="match status" value="1"/>
</dbReference>
<accession>A0A2G8RX33</accession>
<dbReference type="CDD" id="cd19180">
    <property type="entry name" value="SET_SpSET10-like"/>
    <property type="match status" value="1"/>
</dbReference>
<evidence type="ECO:0008006" key="3">
    <source>
        <dbReference type="Google" id="ProtNLM"/>
    </source>
</evidence>
<gene>
    <name evidence="1" type="ORF">GSI_11833</name>
</gene>
<dbReference type="PANTHER" id="PTHR13271">
    <property type="entry name" value="UNCHARACTERIZED PUTATIVE METHYLTRANSFERASE"/>
    <property type="match status" value="1"/>
</dbReference>
<dbReference type="InterPro" id="IPR046341">
    <property type="entry name" value="SET_dom_sf"/>
</dbReference>
<proteinExistence type="predicted"/>
<dbReference type="OrthoDB" id="42889at2759"/>